<dbReference type="AlphaFoldDB" id="A0A242ZBK6"/>
<keyword evidence="1" id="KW-0812">Transmembrane</keyword>
<evidence type="ECO:0000313" key="4">
    <source>
        <dbReference type="Proteomes" id="UP000194945"/>
    </source>
</evidence>
<accession>A0A242ZBK6</accession>
<accession>A0A2C4IPQ7</accession>
<dbReference type="EMBL" id="NVGE01000082">
    <property type="protein sequence ID" value="PFZ18842.1"/>
    <property type="molecule type" value="Genomic_DNA"/>
</dbReference>
<dbReference type="Proteomes" id="UP000194945">
    <property type="component" value="Unassembled WGS sequence"/>
</dbReference>
<evidence type="ECO:0000313" key="3">
    <source>
        <dbReference type="EMBL" id="PFZ18842.1"/>
    </source>
</evidence>
<name>A0A242ZBK6_9BACI</name>
<proteinExistence type="predicted"/>
<protein>
    <submittedName>
        <fullName evidence="2">Uncharacterized protein</fullName>
    </submittedName>
</protein>
<keyword evidence="1" id="KW-0472">Membrane</keyword>
<organism evidence="2 4">
    <name type="scientific">Bacillus wiedmannii</name>
    <dbReference type="NCBI Taxonomy" id="1890302"/>
    <lineage>
        <taxon>Bacteria</taxon>
        <taxon>Bacillati</taxon>
        <taxon>Bacillota</taxon>
        <taxon>Bacilli</taxon>
        <taxon>Bacillales</taxon>
        <taxon>Bacillaceae</taxon>
        <taxon>Bacillus</taxon>
        <taxon>Bacillus cereus group</taxon>
    </lineage>
</organism>
<gene>
    <name evidence="2" type="ORF">BK730_13005</name>
    <name evidence="3" type="ORF">COL66_29735</name>
</gene>
<evidence type="ECO:0000313" key="2">
    <source>
        <dbReference type="EMBL" id="OTX90271.1"/>
    </source>
</evidence>
<comment type="caution">
    <text evidence="2">The sequence shown here is derived from an EMBL/GenBank/DDBJ whole genome shotgun (WGS) entry which is preliminary data.</text>
</comment>
<feature type="transmembrane region" description="Helical" evidence="1">
    <location>
        <begin position="45"/>
        <end position="62"/>
    </location>
</feature>
<reference evidence="3 5" key="2">
    <citation type="submission" date="2017-09" db="EMBL/GenBank/DDBJ databases">
        <title>Large-scale bioinformatics analysis of Bacillus genomes uncovers conserved roles of natural products in bacterial physiology.</title>
        <authorList>
            <consortium name="Agbiome Team Llc"/>
            <person name="Bleich R.M."/>
            <person name="Grubbs K.J."/>
            <person name="Santa Maria K.C."/>
            <person name="Allen S.E."/>
            <person name="Farag S."/>
            <person name="Shank E.A."/>
            <person name="Bowers A."/>
        </authorList>
    </citation>
    <scope>NUCLEOTIDE SEQUENCE [LARGE SCALE GENOMIC DNA]</scope>
    <source>
        <strain evidence="3 5">AFS080080</strain>
    </source>
</reference>
<sequence length="70" mass="8361">MQVVEEYVEIDIAVVLQRTSETHLESIDSYKYAILSVYFYKKNSVFSLFFGVNFLIFMRMYLQTQNMVDN</sequence>
<evidence type="ECO:0000256" key="1">
    <source>
        <dbReference type="SAM" id="Phobius"/>
    </source>
</evidence>
<keyword evidence="1" id="KW-1133">Transmembrane helix</keyword>
<dbReference type="EMBL" id="NFDE01000044">
    <property type="protein sequence ID" value="OTX90271.1"/>
    <property type="molecule type" value="Genomic_DNA"/>
</dbReference>
<dbReference type="Proteomes" id="UP000223311">
    <property type="component" value="Unassembled WGS sequence"/>
</dbReference>
<reference evidence="2 4" key="1">
    <citation type="submission" date="2016-10" db="EMBL/GenBank/DDBJ databases">
        <title>Comparative genomics of Bacillus thuringiensis reveals a path to pathogens against multiple invertebrate hosts.</title>
        <authorList>
            <person name="Zheng J."/>
            <person name="Gao Q."/>
            <person name="Liu H."/>
            <person name="Peng D."/>
            <person name="Ruan L."/>
            <person name="Sun M."/>
        </authorList>
    </citation>
    <scope>NUCLEOTIDE SEQUENCE [LARGE SCALE GENOMIC DNA]</scope>
    <source>
        <strain evidence="2">BGSC 4BK1</strain>
    </source>
</reference>
<evidence type="ECO:0000313" key="5">
    <source>
        <dbReference type="Proteomes" id="UP000223311"/>
    </source>
</evidence>